<protein>
    <recommendedName>
        <fullName evidence="1">Bbp19-like phage domain-containing protein</fullName>
    </recommendedName>
</protein>
<feature type="domain" description="Bbp19-like phage" evidence="1">
    <location>
        <begin position="36"/>
        <end position="79"/>
    </location>
</feature>
<keyword evidence="4" id="KW-1185">Reference proteome</keyword>
<organism evidence="2 5">
    <name type="scientific">Phascolarctobacterium faecium</name>
    <dbReference type="NCBI Taxonomy" id="33025"/>
    <lineage>
        <taxon>Bacteria</taxon>
        <taxon>Bacillati</taxon>
        <taxon>Bacillota</taxon>
        <taxon>Negativicutes</taxon>
        <taxon>Acidaminococcales</taxon>
        <taxon>Acidaminococcaceae</taxon>
        <taxon>Phascolarctobacterium</taxon>
    </lineage>
</organism>
<evidence type="ECO:0000313" key="3">
    <source>
        <dbReference type="EMBL" id="MTU04796.1"/>
    </source>
</evidence>
<dbReference type="RefSeq" id="WP_117947964.1">
    <property type="nucleotide sequence ID" value="NZ_DBFJOA010000133.1"/>
</dbReference>
<dbReference type="InterPro" id="IPR057447">
    <property type="entry name" value="Bbp19-like_phage"/>
</dbReference>
<dbReference type="Proteomes" id="UP000484547">
    <property type="component" value="Unassembled WGS sequence"/>
</dbReference>
<evidence type="ECO:0000313" key="2">
    <source>
        <dbReference type="EMBL" id="MTT76665.1"/>
    </source>
</evidence>
<dbReference type="EMBL" id="WNBW01000011">
    <property type="protein sequence ID" value="MTU04796.1"/>
    <property type="molecule type" value="Genomic_DNA"/>
</dbReference>
<comment type="caution">
    <text evidence="2">The sequence shown here is derived from an EMBL/GenBank/DDBJ whole genome shotgun (WGS) entry which is preliminary data.</text>
</comment>
<proteinExistence type="predicted"/>
<reference evidence="4 5" key="1">
    <citation type="journal article" date="2019" name="Nat. Med.">
        <title>A library of human gut bacterial isolates paired with longitudinal multiomics data enables mechanistic microbiome research.</title>
        <authorList>
            <person name="Poyet M."/>
            <person name="Groussin M."/>
            <person name="Gibbons S.M."/>
            <person name="Avila-Pacheco J."/>
            <person name="Jiang X."/>
            <person name="Kearney S.M."/>
            <person name="Perrotta A.R."/>
            <person name="Berdy B."/>
            <person name="Zhao S."/>
            <person name="Lieberman T.D."/>
            <person name="Swanson P.K."/>
            <person name="Smith M."/>
            <person name="Roesemann S."/>
            <person name="Alexander J.E."/>
            <person name="Rich S.A."/>
            <person name="Livny J."/>
            <person name="Vlamakis H."/>
            <person name="Clish C."/>
            <person name="Bullock K."/>
            <person name="Deik A."/>
            <person name="Scott J."/>
            <person name="Pierce K.A."/>
            <person name="Xavier R.J."/>
            <person name="Alm E.J."/>
        </authorList>
    </citation>
    <scope>NUCLEOTIDE SEQUENCE [LARGE SCALE GENOMIC DNA]</scope>
    <source>
        <strain evidence="2 5">BIOML-A13</strain>
        <strain evidence="3 4">BIOML-A3</strain>
    </source>
</reference>
<evidence type="ECO:0000313" key="4">
    <source>
        <dbReference type="Proteomes" id="UP000443070"/>
    </source>
</evidence>
<gene>
    <name evidence="2" type="ORF">GMD11_10380</name>
    <name evidence="3" type="ORF">GMD18_10370</name>
</gene>
<name>A0A7X2XHS4_9FIRM</name>
<accession>A0A7X2XHS4</accession>
<evidence type="ECO:0000259" key="1">
    <source>
        <dbReference type="Pfam" id="PF25181"/>
    </source>
</evidence>
<dbReference type="Pfam" id="PF25181">
    <property type="entry name" value="Phage_Bbp19"/>
    <property type="match status" value="1"/>
</dbReference>
<evidence type="ECO:0000313" key="5">
    <source>
        <dbReference type="Proteomes" id="UP000484547"/>
    </source>
</evidence>
<dbReference type="Proteomes" id="UP000443070">
    <property type="component" value="Unassembled WGS sequence"/>
</dbReference>
<dbReference type="EMBL" id="WNBM01000010">
    <property type="protein sequence ID" value="MTT76665.1"/>
    <property type="molecule type" value="Genomic_DNA"/>
</dbReference>
<sequence length="120" mass="13793">MRYKSITDADSRQAKLQAFFQRELRKRDQDALSTILNSESGRWFLMRLLDKTKINIDSFTGNSQTFYNEGMRKVGLLILDDIKSLGISGVELKQKAELEYIKTQIKAQEIAAEQLEGDDD</sequence>
<dbReference type="OrthoDB" id="3035677at2"/>
<dbReference type="AlphaFoldDB" id="A0A7X2XHS4"/>